<name>A0A8H9G026_9SPHI</name>
<reference evidence="1" key="1">
    <citation type="journal article" date="2014" name="Int. J. Syst. Evol. Microbiol.">
        <title>Complete genome sequence of Corynebacterium casei LMG S-19264T (=DSM 44701T), isolated from a smear-ripened cheese.</title>
        <authorList>
            <consortium name="US DOE Joint Genome Institute (JGI-PGF)"/>
            <person name="Walter F."/>
            <person name="Albersmeier A."/>
            <person name="Kalinowski J."/>
            <person name="Ruckert C."/>
        </authorList>
    </citation>
    <scope>NUCLEOTIDE SEQUENCE</scope>
    <source>
        <strain evidence="1">CGMCC 1.15966</strain>
    </source>
</reference>
<accession>A0A8H9G026</accession>
<dbReference type="EMBL" id="BMKM01000003">
    <property type="protein sequence ID" value="GGE20950.1"/>
    <property type="molecule type" value="Genomic_DNA"/>
</dbReference>
<gene>
    <name evidence="1" type="ORF">GCM10011516_18270</name>
</gene>
<reference evidence="1" key="2">
    <citation type="submission" date="2020-09" db="EMBL/GenBank/DDBJ databases">
        <authorList>
            <person name="Sun Q."/>
            <person name="Zhou Y."/>
        </authorList>
    </citation>
    <scope>NUCLEOTIDE SEQUENCE</scope>
    <source>
        <strain evidence="1">CGMCC 1.15966</strain>
    </source>
</reference>
<evidence type="ECO:0000313" key="1">
    <source>
        <dbReference type="EMBL" id="GGE20950.1"/>
    </source>
</evidence>
<protein>
    <submittedName>
        <fullName evidence="1">Uncharacterized protein</fullName>
    </submittedName>
</protein>
<comment type="caution">
    <text evidence="1">The sequence shown here is derived from an EMBL/GenBank/DDBJ whole genome shotgun (WGS) entry which is preliminary data.</text>
</comment>
<dbReference type="AlphaFoldDB" id="A0A8H9G026"/>
<evidence type="ECO:0000313" key="2">
    <source>
        <dbReference type="Proteomes" id="UP000614460"/>
    </source>
</evidence>
<proteinExistence type="predicted"/>
<organism evidence="1 2">
    <name type="scientific">Sphingobacterium cellulitidis</name>
    <dbReference type="NCBI Taxonomy" id="1768011"/>
    <lineage>
        <taxon>Bacteria</taxon>
        <taxon>Pseudomonadati</taxon>
        <taxon>Bacteroidota</taxon>
        <taxon>Sphingobacteriia</taxon>
        <taxon>Sphingobacteriales</taxon>
        <taxon>Sphingobacteriaceae</taxon>
        <taxon>Sphingobacterium</taxon>
    </lineage>
</organism>
<dbReference type="Proteomes" id="UP000614460">
    <property type="component" value="Unassembled WGS sequence"/>
</dbReference>
<sequence length="87" mass="9793">MAEIIVLEPLLKDYGSQNSYTPKVDCLDLKHKAYHIDNSLLQSVYNAIYNVNEIVSKYNSFLADGINTKLVLKIGLTNLLDNFGLCK</sequence>
<keyword evidence="2" id="KW-1185">Reference proteome</keyword>